<evidence type="ECO:0000313" key="6">
    <source>
        <dbReference type="Proteomes" id="UP000626180"/>
    </source>
</evidence>
<protein>
    <submittedName>
        <fullName evidence="5">PRTRC system ParB family protein</fullName>
    </submittedName>
</protein>
<comment type="caution">
    <text evidence="5">The sequence shown here is derived from an EMBL/GenBank/DDBJ whole genome shotgun (WGS) entry which is preliminary data.</text>
</comment>
<dbReference type="Proteomes" id="UP000626180">
    <property type="component" value="Unassembled WGS sequence"/>
</dbReference>
<dbReference type="SMART" id="SM00470">
    <property type="entry name" value="ParB"/>
    <property type="match status" value="1"/>
</dbReference>
<dbReference type="EMBL" id="JADMCD010000014">
    <property type="protein sequence ID" value="MBF8643111.1"/>
    <property type="molecule type" value="Genomic_DNA"/>
</dbReference>
<dbReference type="InterPro" id="IPR003115">
    <property type="entry name" value="ParB_N"/>
</dbReference>
<feature type="region of interest" description="Disordered" evidence="3">
    <location>
        <begin position="349"/>
        <end position="378"/>
    </location>
</feature>
<sequence>MSESVEIKHLAVARIRRNSNQPRKGRNAERYEAFKQSIKAQGVLQPILVRPVSNDPDHDYEVVAGETRWLASSELGVASIPCLVRVLSDDEARVAAVTENVQRSDMTPIEEANAAAALLVQCENDHDEVMRLLGWNRSKLSARILLTHASSAVEKALLDGQIKLGHAELLCPLEHHDQDMVLAKIIEGNVGVTEARDRLIKLTRRLDQAVFDTAKCVGCSHNSSSYADLFDTSVGSGQCQNLTCWGDKVKAHLDAAIEDAKAEYGTVHRADQVPANSYQIIATDGSKGVGQEQATACLSCASYGVILDTRNGKEGSLVGRYCFNGACHEEKVSDYQAAVKAATQPVPATKTTAGTAGAGATSITTAPKAKPSSSKPKTLRTALRRVAHKAHVKLAHGHFTSAPAYGYAQAISSVVNDLSRDIEAGLADKMLTSEGLPPRPSMVRERVKWIAELAQHEEAKLLAVLVQLSGLAFCRTVTHDEFDNHESGLLAGELIARHSLDPRQTFSVTREYLNILTKDELVADCERSGFGAAYENAHGKGTFKKLTSSKVKELVEAMLVPLDGFSWQGYLPVFLTPAPAKAADSSPSVAA</sequence>
<gene>
    <name evidence="5" type="ORF">IRZ65_20790</name>
</gene>
<dbReference type="NCBIfam" id="TIGR03734">
    <property type="entry name" value="PRTRC_parB"/>
    <property type="match status" value="1"/>
</dbReference>
<evidence type="ECO:0000256" key="1">
    <source>
        <dbReference type="ARBA" id="ARBA00006295"/>
    </source>
</evidence>
<dbReference type="PANTHER" id="PTHR33375:SF1">
    <property type="entry name" value="CHROMOSOME-PARTITIONING PROTEIN PARB-RELATED"/>
    <property type="match status" value="1"/>
</dbReference>
<dbReference type="Gene3D" id="3.90.1530.30">
    <property type="match status" value="1"/>
</dbReference>
<dbReference type="InterPro" id="IPR004437">
    <property type="entry name" value="ParB/RepB/Spo0J"/>
</dbReference>
<name>A0ABS0FRW2_PSELU</name>
<keyword evidence="2" id="KW-0159">Chromosome partition</keyword>
<evidence type="ECO:0000259" key="4">
    <source>
        <dbReference type="SMART" id="SM00470"/>
    </source>
</evidence>
<dbReference type="InterPro" id="IPR036086">
    <property type="entry name" value="ParB/Sulfiredoxin_sf"/>
</dbReference>
<feature type="compositionally biased region" description="Low complexity" evidence="3">
    <location>
        <begin position="349"/>
        <end position="376"/>
    </location>
</feature>
<organism evidence="5 6">
    <name type="scientific">Pseudomonas luteola</name>
    <dbReference type="NCBI Taxonomy" id="47886"/>
    <lineage>
        <taxon>Bacteria</taxon>
        <taxon>Pseudomonadati</taxon>
        <taxon>Pseudomonadota</taxon>
        <taxon>Gammaproteobacteria</taxon>
        <taxon>Pseudomonadales</taxon>
        <taxon>Pseudomonadaceae</taxon>
        <taxon>Pseudomonas</taxon>
    </lineage>
</organism>
<dbReference type="Gene3D" id="1.10.10.2830">
    <property type="match status" value="1"/>
</dbReference>
<dbReference type="InterPro" id="IPR022396">
    <property type="entry name" value="PRTRC_ParB"/>
</dbReference>
<evidence type="ECO:0000313" key="5">
    <source>
        <dbReference type="EMBL" id="MBF8643111.1"/>
    </source>
</evidence>
<dbReference type="Pfam" id="PF17762">
    <property type="entry name" value="HTH_ParB"/>
    <property type="match status" value="1"/>
</dbReference>
<evidence type="ECO:0000256" key="3">
    <source>
        <dbReference type="SAM" id="MobiDB-lite"/>
    </source>
</evidence>
<dbReference type="InterPro" id="IPR050336">
    <property type="entry name" value="Chromosome_partition/occlusion"/>
</dbReference>
<accession>A0ABS0FRW2</accession>
<reference evidence="5 6" key="1">
    <citation type="submission" date="2020-10" db="EMBL/GenBank/DDBJ databases">
        <title>Genome sequences of Pseudomonas isolates.</title>
        <authorList>
            <person name="Wessels L."/>
            <person name="Reich F."/>
            <person name="Hammerl J."/>
        </authorList>
    </citation>
    <scope>NUCLEOTIDE SEQUENCE [LARGE SCALE GENOMIC DNA]</scope>
    <source>
        <strain evidence="5 6">20-MO00624-0</strain>
    </source>
</reference>
<dbReference type="SUPFAM" id="SSF110849">
    <property type="entry name" value="ParB/Sulfiredoxin"/>
    <property type="match status" value="1"/>
</dbReference>
<dbReference type="NCBIfam" id="TIGR00180">
    <property type="entry name" value="parB_part"/>
    <property type="match status" value="1"/>
</dbReference>
<dbReference type="InterPro" id="IPR041468">
    <property type="entry name" value="HTH_ParB/Spo0J"/>
</dbReference>
<dbReference type="RefSeq" id="WP_196122168.1">
    <property type="nucleotide sequence ID" value="NZ_JADMCD010000014.1"/>
</dbReference>
<proteinExistence type="inferred from homology"/>
<dbReference type="Pfam" id="PF02195">
    <property type="entry name" value="ParB_N"/>
    <property type="match status" value="1"/>
</dbReference>
<evidence type="ECO:0000256" key="2">
    <source>
        <dbReference type="ARBA" id="ARBA00022829"/>
    </source>
</evidence>
<keyword evidence="6" id="KW-1185">Reference proteome</keyword>
<dbReference type="PANTHER" id="PTHR33375">
    <property type="entry name" value="CHROMOSOME-PARTITIONING PROTEIN PARB-RELATED"/>
    <property type="match status" value="1"/>
</dbReference>
<feature type="domain" description="ParB-like N-terminal" evidence="4">
    <location>
        <begin position="8"/>
        <end position="101"/>
    </location>
</feature>
<comment type="similarity">
    <text evidence="1">Belongs to the ParB family.</text>
</comment>